<reference evidence="9 10" key="1">
    <citation type="submission" date="2024-04" db="EMBL/GenBank/DDBJ databases">
        <title>Bacillus oryzaecorticis sp. nov., a moderately halophilic bacterium isolated from rice husks.</title>
        <authorList>
            <person name="Zhu H.-S."/>
        </authorList>
    </citation>
    <scope>NUCLEOTIDE SEQUENCE [LARGE SCALE GENOMIC DNA]</scope>
    <source>
        <strain evidence="9 10">ZC255</strain>
    </source>
</reference>
<evidence type="ECO:0000256" key="5">
    <source>
        <dbReference type="ARBA" id="ARBA00022989"/>
    </source>
</evidence>
<evidence type="ECO:0000313" key="9">
    <source>
        <dbReference type="EMBL" id="MEL3971056.1"/>
    </source>
</evidence>
<evidence type="ECO:0000256" key="1">
    <source>
        <dbReference type="ARBA" id="ARBA00004651"/>
    </source>
</evidence>
<keyword evidence="3" id="KW-1003">Cell membrane</keyword>
<comment type="subcellular location">
    <subcellularLocation>
        <location evidence="1 7">Cell membrane</location>
        <topology evidence="1 7">Multi-pass membrane protein</topology>
    </subcellularLocation>
</comment>
<organism evidence="9 10">
    <name type="scientific">Rossellomorea oryzaecorticis</name>
    <dbReference type="NCBI Taxonomy" id="1396505"/>
    <lineage>
        <taxon>Bacteria</taxon>
        <taxon>Bacillati</taxon>
        <taxon>Bacillota</taxon>
        <taxon>Bacilli</taxon>
        <taxon>Bacillales</taxon>
        <taxon>Bacillaceae</taxon>
        <taxon>Rossellomorea</taxon>
    </lineage>
</organism>
<evidence type="ECO:0000256" key="8">
    <source>
        <dbReference type="SAM" id="Phobius"/>
    </source>
</evidence>
<evidence type="ECO:0000256" key="7">
    <source>
        <dbReference type="RuleBase" id="RU003942"/>
    </source>
</evidence>
<dbReference type="SUPFAM" id="SSF103481">
    <property type="entry name" value="Multidrug resistance efflux transporter EmrE"/>
    <property type="match status" value="1"/>
</dbReference>
<evidence type="ECO:0000256" key="6">
    <source>
        <dbReference type="ARBA" id="ARBA00023136"/>
    </source>
</evidence>
<keyword evidence="10" id="KW-1185">Reference proteome</keyword>
<protein>
    <submittedName>
        <fullName evidence="9">Multidrug efflux SMR transporter</fullName>
    </submittedName>
</protein>
<comment type="similarity">
    <text evidence="7">Belongs to the drug/metabolite transporter (DMT) superfamily. Small multidrug resistance (SMR) (TC 2.A.7.1) family.</text>
</comment>
<feature type="transmembrane region" description="Helical" evidence="8">
    <location>
        <begin position="26"/>
        <end position="45"/>
    </location>
</feature>
<dbReference type="PANTHER" id="PTHR30561:SF1">
    <property type="entry name" value="MULTIDRUG TRANSPORTER EMRE"/>
    <property type="match status" value="1"/>
</dbReference>
<feature type="transmembrane region" description="Helical" evidence="8">
    <location>
        <begin position="57"/>
        <end position="76"/>
    </location>
</feature>
<feature type="transmembrane region" description="Helical" evidence="8">
    <location>
        <begin position="82"/>
        <end position="98"/>
    </location>
</feature>
<dbReference type="Pfam" id="PF00893">
    <property type="entry name" value="Multi_Drug_Res"/>
    <property type="match status" value="1"/>
</dbReference>
<proteinExistence type="inferred from homology"/>
<keyword evidence="6 8" id="KW-0472">Membrane</keyword>
<sequence>MGYLVLSLVFATIANISVKFSSGFERLFPSIISFIFFVACLYFLTMSVQTIEVGIAYAIWGGVSIMATTIFGILLFNEKASRKKFLYISFIILGIMIIK</sequence>
<evidence type="ECO:0000256" key="3">
    <source>
        <dbReference type="ARBA" id="ARBA00022475"/>
    </source>
</evidence>
<dbReference type="Proteomes" id="UP001389717">
    <property type="component" value="Unassembled WGS sequence"/>
</dbReference>
<name>A0ABU9K4N1_9BACI</name>
<evidence type="ECO:0000256" key="4">
    <source>
        <dbReference type="ARBA" id="ARBA00022692"/>
    </source>
</evidence>
<keyword evidence="5 8" id="KW-1133">Transmembrane helix</keyword>
<dbReference type="Gene3D" id="1.10.3730.20">
    <property type="match status" value="1"/>
</dbReference>
<dbReference type="InterPro" id="IPR037185">
    <property type="entry name" value="EmrE-like"/>
</dbReference>
<comment type="caution">
    <text evidence="9">The sequence shown here is derived from an EMBL/GenBank/DDBJ whole genome shotgun (WGS) entry which is preliminary data.</text>
</comment>
<dbReference type="PANTHER" id="PTHR30561">
    <property type="entry name" value="SMR FAMILY PROTON-DEPENDENT DRUG EFFLUX TRANSPORTER SUGE"/>
    <property type="match status" value="1"/>
</dbReference>
<dbReference type="InterPro" id="IPR000390">
    <property type="entry name" value="Small_drug/metabolite_transptr"/>
</dbReference>
<dbReference type="InterPro" id="IPR045324">
    <property type="entry name" value="Small_multidrug_res"/>
</dbReference>
<evidence type="ECO:0000313" key="10">
    <source>
        <dbReference type="Proteomes" id="UP001389717"/>
    </source>
</evidence>
<accession>A0ABU9K4N1</accession>
<keyword evidence="4 7" id="KW-0812">Transmembrane</keyword>
<keyword evidence="2" id="KW-0813">Transport</keyword>
<dbReference type="RefSeq" id="WP_341979900.1">
    <property type="nucleotide sequence ID" value="NZ_JBBYAF010000003.1"/>
</dbReference>
<gene>
    <name evidence="9" type="ORF">AAEO50_02090</name>
</gene>
<evidence type="ECO:0000256" key="2">
    <source>
        <dbReference type="ARBA" id="ARBA00022448"/>
    </source>
</evidence>
<dbReference type="EMBL" id="JBBYAF010000003">
    <property type="protein sequence ID" value="MEL3971056.1"/>
    <property type="molecule type" value="Genomic_DNA"/>
</dbReference>